<comment type="caution">
    <text evidence="11">The sequence shown here is derived from an EMBL/GenBank/DDBJ whole genome shotgun (WGS) entry which is preliminary data.</text>
</comment>
<name>A0A8H7JCU1_9PLEO</name>
<keyword evidence="3" id="KW-0479">Metal-binding</keyword>
<feature type="region of interest" description="Disordered" evidence="8">
    <location>
        <begin position="332"/>
        <end position="366"/>
    </location>
</feature>
<keyword evidence="12" id="KW-1185">Reference proteome</keyword>
<dbReference type="AlphaFoldDB" id="A0A8H7JCU1"/>
<accession>A0A8H7JCU1</accession>
<evidence type="ECO:0000259" key="10">
    <source>
        <dbReference type="PROSITE" id="PS00498"/>
    </source>
</evidence>
<dbReference type="PROSITE" id="PS00498">
    <property type="entry name" value="TYROSINASE_2"/>
    <property type="match status" value="1"/>
</dbReference>
<protein>
    <recommendedName>
        <fullName evidence="2">tyrosinase</fullName>
        <ecNumber evidence="2">1.14.18.1</ecNumber>
    </recommendedName>
</protein>
<keyword evidence="4" id="KW-0186">Copper</keyword>
<comment type="catalytic activity">
    <reaction evidence="7">
        <text>L-tyrosine + O2 = L-dopaquinone + H2O</text>
        <dbReference type="Rhea" id="RHEA:18117"/>
        <dbReference type="ChEBI" id="CHEBI:15377"/>
        <dbReference type="ChEBI" id="CHEBI:15379"/>
        <dbReference type="ChEBI" id="CHEBI:57924"/>
        <dbReference type="ChEBI" id="CHEBI:58315"/>
        <dbReference type="EC" id="1.14.18.1"/>
    </reaction>
</comment>
<feature type="compositionally biased region" description="Polar residues" evidence="8">
    <location>
        <begin position="342"/>
        <end position="366"/>
    </location>
</feature>
<keyword evidence="5" id="KW-0470">Melanin biosynthesis</keyword>
<reference evidence="11" key="2">
    <citation type="submission" date="2020-09" db="EMBL/GenBank/DDBJ databases">
        <title>Reference genome assembly for Australian Ascochyta lentis isolate Al4.</title>
        <authorList>
            <person name="Lee R.C."/>
            <person name="Farfan-Caceres L.M."/>
            <person name="Debler J.W."/>
            <person name="Williams A.H."/>
            <person name="Henares B.M."/>
        </authorList>
    </citation>
    <scope>NUCLEOTIDE SEQUENCE</scope>
    <source>
        <strain evidence="11">Al4</strain>
    </source>
</reference>
<dbReference type="PRINTS" id="PR00092">
    <property type="entry name" value="TYROSINASE"/>
</dbReference>
<dbReference type="Pfam" id="PF00264">
    <property type="entry name" value="Tyrosinase"/>
    <property type="match status" value="1"/>
</dbReference>
<dbReference type="OrthoDB" id="6132182at2759"/>
<dbReference type="EMBL" id="RZGK01000002">
    <property type="protein sequence ID" value="KAF9701279.1"/>
    <property type="molecule type" value="Genomic_DNA"/>
</dbReference>
<evidence type="ECO:0000256" key="5">
    <source>
        <dbReference type="ARBA" id="ARBA00023101"/>
    </source>
</evidence>
<dbReference type="GO" id="GO:0046872">
    <property type="term" value="F:metal ion binding"/>
    <property type="evidence" value="ECO:0007669"/>
    <property type="project" value="UniProtKB-KW"/>
</dbReference>
<evidence type="ECO:0000313" key="12">
    <source>
        <dbReference type="Proteomes" id="UP000651452"/>
    </source>
</evidence>
<evidence type="ECO:0000256" key="3">
    <source>
        <dbReference type="ARBA" id="ARBA00022723"/>
    </source>
</evidence>
<dbReference type="PROSITE" id="PS00497">
    <property type="entry name" value="TYROSINASE_1"/>
    <property type="match status" value="1"/>
</dbReference>
<evidence type="ECO:0000256" key="1">
    <source>
        <dbReference type="ARBA" id="ARBA00009928"/>
    </source>
</evidence>
<sequence length="500" mass="56471">MPPHCFGIPAPEDKEPKDHLRVRKDIHCLTPDELQLYREKLDDVLGVGRLHSHWQELGLLHAEWCLHYQEAFIFWHRAYLRYVEELIDFPIPYWNGFAAETSDPTSPFAGLPSIFLEETYVHSSGQVRKNPLKYALSLNGKNKTGGGEYVSRSPELVEGRTNPNWTAKVHLFDLYHRQITKALSQNEFSLSEGHGYPWANVPDFSDNQPDELYPAPARQFFDGLFEQVHDNYHGWIGHDMADNSYTAFDPIFLSYHCNMDRIADTYLQQDSGRQFSSNFPLRPFVDGATRLAYSDPQTWRYVTIGDMAKPTAANRFVYAQPARPDFMSLRSKSCADTGRPSGGTSLARTLPSLSTTDYGKTNESATASAQTVRNPYVVFAGVACMKDTFQIDVFVKGFESAVPDPIQNPYYIGQITRLGMGNGRGEPAGLRNAQRCEKKAISRLLSASHVKDKLAENMAIEQIVTELHTGRVVQEKEWKEYPGFIGSLVWVEDTPAATTI</sequence>
<evidence type="ECO:0000256" key="6">
    <source>
        <dbReference type="ARBA" id="ARBA00048233"/>
    </source>
</evidence>
<dbReference type="Gene3D" id="1.10.1280.10">
    <property type="entry name" value="Di-copper center containing domain from catechol oxidase"/>
    <property type="match status" value="1"/>
</dbReference>
<dbReference type="PANTHER" id="PTHR11474:SF76">
    <property type="entry name" value="SHKT DOMAIN-CONTAINING PROTEIN"/>
    <property type="match status" value="1"/>
</dbReference>
<feature type="domain" description="Tyrosinase copper-binding" evidence="10">
    <location>
        <begin position="249"/>
        <end position="260"/>
    </location>
</feature>
<dbReference type="InterPro" id="IPR008922">
    <property type="entry name" value="Di-copper_centre_dom_sf"/>
</dbReference>
<comment type="similarity">
    <text evidence="1">Belongs to the tyrosinase family.</text>
</comment>
<proteinExistence type="inferred from homology"/>
<evidence type="ECO:0000256" key="2">
    <source>
        <dbReference type="ARBA" id="ARBA00011906"/>
    </source>
</evidence>
<organism evidence="11 12">
    <name type="scientific">Ascochyta lentis</name>
    <dbReference type="NCBI Taxonomy" id="205686"/>
    <lineage>
        <taxon>Eukaryota</taxon>
        <taxon>Fungi</taxon>
        <taxon>Dikarya</taxon>
        <taxon>Ascomycota</taxon>
        <taxon>Pezizomycotina</taxon>
        <taxon>Dothideomycetes</taxon>
        <taxon>Pleosporomycetidae</taxon>
        <taxon>Pleosporales</taxon>
        <taxon>Pleosporineae</taxon>
        <taxon>Didymellaceae</taxon>
        <taxon>Ascochyta</taxon>
    </lineage>
</organism>
<evidence type="ECO:0000256" key="8">
    <source>
        <dbReference type="SAM" id="MobiDB-lite"/>
    </source>
</evidence>
<dbReference type="SUPFAM" id="SSF48056">
    <property type="entry name" value="Di-copper centre-containing domain"/>
    <property type="match status" value="1"/>
</dbReference>
<evidence type="ECO:0000259" key="9">
    <source>
        <dbReference type="PROSITE" id="PS00497"/>
    </source>
</evidence>
<dbReference type="GO" id="GO:0042438">
    <property type="term" value="P:melanin biosynthetic process"/>
    <property type="evidence" value="ECO:0007669"/>
    <property type="project" value="UniProtKB-KW"/>
</dbReference>
<dbReference type="InterPro" id="IPR050316">
    <property type="entry name" value="Tyrosinase/Hemocyanin"/>
</dbReference>
<evidence type="ECO:0000256" key="7">
    <source>
        <dbReference type="ARBA" id="ARBA00048881"/>
    </source>
</evidence>
<feature type="domain" description="Tyrosinase copper-binding" evidence="9">
    <location>
        <begin position="67"/>
        <end position="84"/>
    </location>
</feature>
<comment type="catalytic activity">
    <reaction evidence="6">
        <text>2 L-dopa + O2 = 2 L-dopaquinone + 2 H2O</text>
        <dbReference type="Rhea" id="RHEA:34287"/>
        <dbReference type="ChEBI" id="CHEBI:15377"/>
        <dbReference type="ChEBI" id="CHEBI:15379"/>
        <dbReference type="ChEBI" id="CHEBI:57504"/>
        <dbReference type="ChEBI" id="CHEBI:57924"/>
        <dbReference type="EC" id="1.14.18.1"/>
    </reaction>
</comment>
<dbReference type="Proteomes" id="UP000651452">
    <property type="component" value="Unassembled WGS sequence"/>
</dbReference>
<dbReference type="EC" id="1.14.18.1" evidence="2"/>
<gene>
    <name evidence="11" type="ORF">EKO04_001065</name>
</gene>
<dbReference type="PANTHER" id="PTHR11474">
    <property type="entry name" value="TYROSINASE FAMILY MEMBER"/>
    <property type="match status" value="1"/>
</dbReference>
<evidence type="ECO:0000313" key="11">
    <source>
        <dbReference type="EMBL" id="KAF9701279.1"/>
    </source>
</evidence>
<dbReference type="GO" id="GO:0004503">
    <property type="term" value="F:tyrosinase activity"/>
    <property type="evidence" value="ECO:0007669"/>
    <property type="project" value="UniProtKB-EC"/>
</dbReference>
<reference evidence="11" key="1">
    <citation type="submission" date="2018-12" db="EMBL/GenBank/DDBJ databases">
        <authorList>
            <person name="Syme R.A."/>
            <person name="Farfan-Caceres L."/>
            <person name="Lichtenzveig J."/>
        </authorList>
    </citation>
    <scope>NUCLEOTIDE SEQUENCE</scope>
    <source>
        <strain evidence="11">Al4</strain>
    </source>
</reference>
<evidence type="ECO:0000256" key="4">
    <source>
        <dbReference type="ARBA" id="ARBA00023008"/>
    </source>
</evidence>
<dbReference type="InterPro" id="IPR002227">
    <property type="entry name" value="Tyrosinase_Cu-bd"/>
</dbReference>